<reference evidence="1" key="1">
    <citation type="submission" date="2014-09" db="EMBL/GenBank/DDBJ databases">
        <authorList>
            <person name="Magalhaes I.L.F."/>
            <person name="Oliveira U."/>
            <person name="Santos F.R."/>
            <person name="Vidigal T.H.D.A."/>
            <person name="Brescovit A.D."/>
            <person name="Santos A.J."/>
        </authorList>
    </citation>
    <scope>NUCLEOTIDE SEQUENCE</scope>
    <source>
        <tissue evidence="1">Shoot tissue taken approximately 20 cm above the soil surface</tissue>
    </source>
</reference>
<name>A0A0A9BCL5_ARUDO</name>
<sequence length="60" mass="6707">MNVRWTRHLVIVGAHQHPHSTLIVVVTVLCFKYSSDCQGNLSGSQELINIITIHQIATII</sequence>
<dbReference type="AlphaFoldDB" id="A0A0A9BCL5"/>
<accession>A0A0A9BCL5</accession>
<proteinExistence type="predicted"/>
<reference evidence="1" key="2">
    <citation type="journal article" date="2015" name="Data Brief">
        <title>Shoot transcriptome of the giant reed, Arundo donax.</title>
        <authorList>
            <person name="Barrero R.A."/>
            <person name="Guerrero F.D."/>
            <person name="Moolhuijzen P."/>
            <person name="Goolsby J.A."/>
            <person name="Tidwell J."/>
            <person name="Bellgard S.E."/>
            <person name="Bellgard M.I."/>
        </authorList>
    </citation>
    <scope>NUCLEOTIDE SEQUENCE</scope>
    <source>
        <tissue evidence="1">Shoot tissue taken approximately 20 cm above the soil surface</tissue>
    </source>
</reference>
<dbReference type="EMBL" id="GBRH01240858">
    <property type="protein sequence ID" value="JAD57037.1"/>
    <property type="molecule type" value="Transcribed_RNA"/>
</dbReference>
<protein>
    <submittedName>
        <fullName evidence="1">Uncharacterized protein</fullName>
    </submittedName>
</protein>
<evidence type="ECO:0000313" key="1">
    <source>
        <dbReference type="EMBL" id="JAD57037.1"/>
    </source>
</evidence>
<organism evidence="1">
    <name type="scientific">Arundo donax</name>
    <name type="common">Giant reed</name>
    <name type="synonym">Donax arundinaceus</name>
    <dbReference type="NCBI Taxonomy" id="35708"/>
    <lineage>
        <taxon>Eukaryota</taxon>
        <taxon>Viridiplantae</taxon>
        <taxon>Streptophyta</taxon>
        <taxon>Embryophyta</taxon>
        <taxon>Tracheophyta</taxon>
        <taxon>Spermatophyta</taxon>
        <taxon>Magnoliopsida</taxon>
        <taxon>Liliopsida</taxon>
        <taxon>Poales</taxon>
        <taxon>Poaceae</taxon>
        <taxon>PACMAD clade</taxon>
        <taxon>Arundinoideae</taxon>
        <taxon>Arundineae</taxon>
        <taxon>Arundo</taxon>
    </lineage>
</organism>